<protein>
    <submittedName>
        <fullName evidence="2">Uncharacterized protein</fullName>
    </submittedName>
</protein>
<dbReference type="EMBL" id="JBICCN010000429">
    <property type="protein sequence ID" value="KAL3069345.1"/>
    <property type="molecule type" value="Genomic_DNA"/>
</dbReference>
<feature type="transmembrane region" description="Helical" evidence="1">
    <location>
        <begin position="147"/>
        <end position="170"/>
    </location>
</feature>
<sequence length="194" mass="22412">MVAQQMSTTSPPFDESSPKYYCCFKKLHIRTAARVVSIALIVGIVINLLYSFGRTSTVIIYSWILASFAVGVYGSLTYAVFREKRIFTMPFLVFQATFIFLSSLIFLVFMICAMFSSHSIGRIAEDFAGIKREESDWHAYGEELRGFVAMAMLLTVMFICLQCWFFEIIYRFYHYLEDRESSFAFNLETEFSVS</sequence>
<evidence type="ECO:0000313" key="3">
    <source>
        <dbReference type="Proteomes" id="UP001620645"/>
    </source>
</evidence>
<accession>A0ABD2HX35</accession>
<dbReference type="Proteomes" id="UP001620645">
    <property type="component" value="Unassembled WGS sequence"/>
</dbReference>
<feature type="transmembrane region" description="Helical" evidence="1">
    <location>
        <begin position="35"/>
        <end position="52"/>
    </location>
</feature>
<name>A0ABD2HX35_HETSC</name>
<keyword evidence="1" id="KW-0812">Transmembrane</keyword>
<comment type="caution">
    <text evidence="2">The sequence shown here is derived from an EMBL/GenBank/DDBJ whole genome shotgun (WGS) entry which is preliminary data.</text>
</comment>
<dbReference type="AlphaFoldDB" id="A0ABD2HX35"/>
<keyword evidence="1" id="KW-0472">Membrane</keyword>
<organism evidence="2 3">
    <name type="scientific">Heterodera schachtii</name>
    <name type="common">Sugarbeet cyst nematode worm</name>
    <name type="synonym">Tylenchus schachtii</name>
    <dbReference type="NCBI Taxonomy" id="97005"/>
    <lineage>
        <taxon>Eukaryota</taxon>
        <taxon>Metazoa</taxon>
        <taxon>Ecdysozoa</taxon>
        <taxon>Nematoda</taxon>
        <taxon>Chromadorea</taxon>
        <taxon>Rhabditida</taxon>
        <taxon>Tylenchina</taxon>
        <taxon>Tylenchomorpha</taxon>
        <taxon>Tylenchoidea</taxon>
        <taxon>Heteroderidae</taxon>
        <taxon>Heteroderinae</taxon>
        <taxon>Heterodera</taxon>
    </lineage>
</organism>
<keyword evidence="1" id="KW-1133">Transmembrane helix</keyword>
<evidence type="ECO:0000313" key="2">
    <source>
        <dbReference type="EMBL" id="KAL3069345.1"/>
    </source>
</evidence>
<keyword evidence="3" id="KW-1185">Reference proteome</keyword>
<gene>
    <name evidence="2" type="ORF">niasHS_018070</name>
</gene>
<feature type="transmembrane region" description="Helical" evidence="1">
    <location>
        <begin position="58"/>
        <end position="81"/>
    </location>
</feature>
<reference evidence="2 3" key="1">
    <citation type="submission" date="2024-10" db="EMBL/GenBank/DDBJ databases">
        <authorList>
            <person name="Kim D."/>
        </authorList>
    </citation>
    <scope>NUCLEOTIDE SEQUENCE [LARGE SCALE GENOMIC DNA]</scope>
    <source>
        <strain evidence="2">Taebaek</strain>
    </source>
</reference>
<dbReference type="PANTHER" id="PTHR34851">
    <property type="entry name" value="PROTEIN CBG05235-RELATED"/>
    <property type="match status" value="1"/>
</dbReference>
<feature type="transmembrane region" description="Helical" evidence="1">
    <location>
        <begin position="93"/>
        <end position="116"/>
    </location>
</feature>
<evidence type="ECO:0000256" key="1">
    <source>
        <dbReference type="SAM" id="Phobius"/>
    </source>
</evidence>
<proteinExistence type="predicted"/>